<dbReference type="EMBL" id="JBHSNA010000010">
    <property type="protein sequence ID" value="MFC5567057.1"/>
    <property type="molecule type" value="Genomic_DNA"/>
</dbReference>
<organism evidence="3 4">
    <name type="scientific">Rubellimicrobium aerolatum</name>
    <dbReference type="NCBI Taxonomy" id="490979"/>
    <lineage>
        <taxon>Bacteria</taxon>
        <taxon>Pseudomonadati</taxon>
        <taxon>Pseudomonadota</taxon>
        <taxon>Alphaproteobacteria</taxon>
        <taxon>Rhodobacterales</taxon>
        <taxon>Roseobacteraceae</taxon>
        <taxon>Rubellimicrobium</taxon>
    </lineage>
</organism>
<evidence type="ECO:0000313" key="4">
    <source>
        <dbReference type="Proteomes" id="UP001596056"/>
    </source>
</evidence>
<dbReference type="RefSeq" id="WP_377110017.1">
    <property type="nucleotide sequence ID" value="NZ_JBHSNA010000010.1"/>
</dbReference>
<proteinExistence type="predicted"/>
<keyword evidence="4" id="KW-1185">Reference proteome</keyword>
<dbReference type="InterPro" id="IPR036188">
    <property type="entry name" value="FAD/NAD-bd_sf"/>
</dbReference>
<dbReference type="Gene3D" id="3.40.50.720">
    <property type="entry name" value="NAD(P)-binding Rossmann-like Domain"/>
    <property type="match status" value="1"/>
</dbReference>
<dbReference type="PANTHER" id="PTHR40254:SF1">
    <property type="entry name" value="BLR0577 PROTEIN"/>
    <property type="match status" value="1"/>
</dbReference>
<evidence type="ECO:0000256" key="1">
    <source>
        <dbReference type="SAM" id="MobiDB-lite"/>
    </source>
</evidence>
<comment type="caution">
    <text evidence="3">The sequence shown here is derived from an EMBL/GenBank/DDBJ whole genome shotgun (WGS) entry which is preliminary data.</text>
</comment>
<dbReference type="InterPro" id="IPR052189">
    <property type="entry name" value="L-asp_N-monooxygenase_NS-form"/>
</dbReference>
<dbReference type="Proteomes" id="UP001596056">
    <property type="component" value="Unassembled WGS sequence"/>
</dbReference>
<name>A0ABW0SE62_9RHOB</name>
<reference evidence="4" key="1">
    <citation type="journal article" date="2019" name="Int. J. Syst. Evol. Microbiol.">
        <title>The Global Catalogue of Microorganisms (GCM) 10K type strain sequencing project: providing services to taxonomists for standard genome sequencing and annotation.</title>
        <authorList>
            <consortium name="The Broad Institute Genomics Platform"/>
            <consortium name="The Broad Institute Genome Sequencing Center for Infectious Disease"/>
            <person name="Wu L."/>
            <person name="Ma J."/>
        </authorList>
    </citation>
    <scope>NUCLEOTIDE SEQUENCE [LARGE SCALE GENOMIC DNA]</scope>
    <source>
        <strain evidence="4">KACC 11588</strain>
    </source>
</reference>
<feature type="domain" description="FAD-dependent urate hydroxylase HpyO/Asp monooxygenase CreE-like FAD/NAD(P)-binding" evidence="2">
    <location>
        <begin position="6"/>
        <end position="168"/>
    </location>
</feature>
<accession>A0ABW0SE62</accession>
<feature type="region of interest" description="Disordered" evidence="1">
    <location>
        <begin position="548"/>
        <end position="572"/>
    </location>
</feature>
<dbReference type="PANTHER" id="PTHR40254">
    <property type="entry name" value="BLR0577 PROTEIN"/>
    <property type="match status" value="1"/>
</dbReference>
<evidence type="ECO:0000259" key="2">
    <source>
        <dbReference type="Pfam" id="PF13454"/>
    </source>
</evidence>
<evidence type="ECO:0000313" key="3">
    <source>
        <dbReference type="EMBL" id="MFC5567057.1"/>
    </source>
</evidence>
<dbReference type="SUPFAM" id="SSF51905">
    <property type="entry name" value="FAD/NAD(P)-binding domain"/>
    <property type="match status" value="1"/>
</dbReference>
<dbReference type="Pfam" id="PF13454">
    <property type="entry name" value="NAD_binding_9"/>
    <property type="match status" value="1"/>
</dbReference>
<sequence>MTPRIAIVGSGPTGLYTLQHLLTSPQPLDVTLLEAQAEAGWGMPYSPELNGRAMLANIASVEIPPLTETLVAWLARQTDAELLRLGLPRERIDARAFYPRVVLGEYFRAQLAGLLERARAAGHQVTVLASHEVVDIELRAADVLLTAERPEAGPLRLAFKHAVVATGHTRSDATETRPGWFASPYPTSALRAIAPGRVGVRGTSLSAIDAAVAVAEAHGLFLRDPGGVLQYHPKPGTEELRLALMSRKGLLPEADFFFPIPYEDNRVCTPEAVDALIASGRPDLLDATFELFREELVLADPDYAARIGLARLDADRFAGAYFAEREEQDPFAWAARNLAEAQANYASGVVVPWRYAILRMHEVVARVVPHLAADDLERFHGGWKAVFVDDYATVPHESIERLLALRRAGRLEVIRLGADYRLEPAGDGPGARLAWAGGARRFAAVIDAVGQRALDAGDLPFPTLLAQDAIRAARAARTMWDEDGTAVATGGVELDAAFRPVNDQGLHRGLHLLALPFLLHLRPFHQGLTSAEELGWTVARAIRAEVAGEGPAGTGSGETGEPEPAGLLLLPS</sequence>
<dbReference type="InterPro" id="IPR038732">
    <property type="entry name" value="HpyO/CreE_NAD-binding"/>
</dbReference>
<gene>
    <name evidence="3" type="ORF">ACFPOC_11625</name>
</gene>
<protein>
    <submittedName>
        <fullName evidence="3">FAD/NAD(P)-binding protein</fullName>
    </submittedName>
</protein>
<feature type="compositionally biased region" description="Low complexity" evidence="1">
    <location>
        <begin position="562"/>
        <end position="572"/>
    </location>
</feature>